<evidence type="ECO:0000313" key="2">
    <source>
        <dbReference type="Proteomes" id="UP000290289"/>
    </source>
</evidence>
<evidence type="ECO:0000313" key="1">
    <source>
        <dbReference type="EMBL" id="RXH67583.1"/>
    </source>
</evidence>
<keyword evidence="2" id="KW-1185">Reference proteome</keyword>
<dbReference type="EMBL" id="RDQH01000343">
    <property type="protein sequence ID" value="RXH67583.1"/>
    <property type="molecule type" value="Genomic_DNA"/>
</dbReference>
<comment type="caution">
    <text evidence="1">The sequence shown here is derived from an EMBL/GenBank/DDBJ whole genome shotgun (WGS) entry which is preliminary data.</text>
</comment>
<sequence>MYKLSAPRFFGFSLSYIKDENDDDKHKAESELSTAGGMAIHVDLMRDRGGSSDKRGLEEETMVGSKEQERIWLTEICN</sequence>
<name>A0A498HEW8_MALDO</name>
<dbReference type="AlphaFoldDB" id="A0A498HEW8"/>
<proteinExistence type="predicted"/>
<dbReference type="Proteomes" id="UP000290289">
    <property type="component" value="Chromosome 17"/>
</dbReference>
<organism evidence="1 2">
    <name type="scientific">Malus domestica</name>
    <name type="common">Apple</name>
    <name type="synonym">Pyrus malus</name>
    <dbReference type="NCBI Taxonomy" id="3750"/>
    <lineage>
        <taxon>Eukaryota</taxon>
        <taxon>Viridiplantae</taxon>
        <taxon>Streptophyta</taxon>
        <taxon>Embryophyta</taxon>
        <taxon>Tracheophyta</taxon>
        <taxon>Spermatophyta</taxon>
        <taxon>Magnoliopsida</taxon>
        <taxon>eudicotyledons</taxon>
        <taxon>Gunneridae</taxon>
        <taxon>Pentapetalae</taxon>
        <taxon>rosids</taxon>
        <taxon>fabids</taxon>
        <taxon>Rosales</taxon>
        <taxon>Rosaceae</taxon>
        <taxon>Amygdaloideae</taxon>
        <taxon>Maleae</taxon>
        <taxon>Malus</taxon>
    </lineage>
</organism>
<protein>
    <submittedName>
        <fullName evidence="1">Uncharacterized protein</fullName>
    </submittedName>
</protein>
<reference evidence="1 2" key="1">
    <citation type="submission" date="2018-10" db="EMBL/GenBank/DDBJ databases">
        <title>A high-quality apple genome assembly.</title>
        <authorList>
            <person name="Hu J."/>
        </authorList>
    </citation>
    <scope>NUCLEOTIDE SEQUENCE [LARGE SCALE GENOMIC DNA]</scope>
    <source>
        <strain evidence="2">cv. HFTH1</strain>
        <tissue evidence="1">Young leaf</tissue>
    </source>
</reference>
<gene>
    <name evidence="1" type="ORF">DVH24_027730</name>
</gene>
<accession>A0A498HEW8</accession>